<feature type="domain" description="Peptidase M12A" evidence="3">
    <location>
        <begin position="44"/>
        <end position="248"/>
    </location>
</feature>
<dbReference type="PhylomeDB" id="B3N1B7"/>
<dbReference type="PROSITE" id="PS51864">
    <property type="entry name" value="ASTACIN"/>
    <property type="match status" value="1"/>
</dbReference>
<accession>B3N1B7</accession>
<feature type="signal peptide" evidence="2">
    <location>
        <begin position="1"/>
        <end position="16"/>
    </location>
</feature>
<name>B3N1B7_DROAN</name>
<feature type="binding site" evidence="1">
    <location>
        <position position="144"/>
    </location>
    <ligand>
        <name>Zn(2+)</name>
        <dbReference type="ChEBI" id="CHEBI:29105"/>
        <note>catalytic</note>
    </ligand>
</feature>
<keyword evidence="5" id="KW-1185">Reference proteome</keyword>
<evidence type="ECO:0000256" key="1">
    <source>
        <dbReference type="PROSITE-ProRule" id="PRU01211"/>
    </source>
</evidence>
<keyword evidence="2" id="KW-0732">Signal</keyword>
<dbReference type="InterPro" id="IPR001506">
    <property type="entry name" value="Peptidase_M12A"/>
</dbReference>
<evidence type="ECO:0000313" key="4">
    <source>
        <dbReference type="EMBL" id="EDV33638.1"/>
    </source>
</evidence>
<dbReference type="GO" id="GO:0008270">
    <property type="term" value="F:zinc ion binding"/>
    <property type="evidence" value="ECO:0007669"/>
    <property type="project" value="UniProtKB-UniRule"/>
</dbReference>
<dbReference type="InParanoid" id="B3N1B7"/>
<dbReference type="EC" id="3.4.24.-" evidence="2"/>
<dbReference type="GO" id="GO:0016477">
    <property type="term" value="P:cell migration"/>
    <property type="evidence" value="ECO:0007669"/>
    <property type="project" value="EnsemblMetazoa"/>
</dbReference>
<protein>
    <recommendedName>
        <fullName evidence="2">Metalloendopeptidase</fullName>
        <ecNumber evidence="2">3.4.24.-</ecNumber>
    </recommendedName>
</protein>
<evidence type="ECO:0000256" key="2">
    <source>
        <dbReference type="RuleBase" id="RU361183"/>
    </source>
</evidence>
<organism evidence="4 5">
    <name type="scientific">Drosophila ananassae</name>
    <name type="common">Fruit fly</name>
    <dbReference type="NCBI Taxonomy" id="7217"/>
    <lineage>
        <taxon>Eukaryota</taxon>
        <taxon>Metazoa</taxon>
        <taxon>Ecdysozoa</taxon>
        <taxon>Arthropoda</taxon>
        <taxon>Hexapoda</taxon>
        <taxon>Insecta</taxon>
        <taxon>Pterygota</taxon>
        <taxon>Neoptera</taxon>
        <taxon>Endopterygota</taxon>
        <taxon>Diptera</taxon>
        <taxon>Brachycera</taxon>
        <taxon>Muscomorpha</taxon>
        <taxon>Ephydroidea</taxon>
        <taxon>Drosophilidae</taxon>
        <taxon>Drosophila</taxon>
        <taxon>Sophophora</taxon>
    </lineage>
</organism>
<evidence type="ECO:0000259" key="3">
    <source>
        <dbReference type="PROSITE" id="PS51864"/>
    </source>
</evidence>
<feature type="active site" evidence="1">
    <location>
        <position position="145"/>
    </location>
</feature>
<proteinExistence type="predicted"/>
<dbReference type="eggNOG" id="KOG3714">
    <property type="taxonomic scope" value="Eukaryota"/>
</dbReference>
<dbReference type="CDD" id="cd04280">
    <property type="entry name" value="ZnMc_astacin_like"/>
    <property type="match status" value="1"/>
</dbReference>
<dbReference type="Proteomes" id="UP000007801">
    <property type="component" value="Unassembled WGS sequence"/>
</dbReference>
<dbReference type="EMBL" id="CH902652">
    <property type="protein sequence ID" value="EDV33638.1"/>
    <property type="molecule type" value="Genomic_DNA"/>
</dbReference>
<keyword evidence="1 2" id="KW-0479">Metal-binding</keyword>
<dbReference type="OMA" id="HWPNRTV"/>
<dbReference type="SMR" id="B3N1B7"/>
<gene>
    <name evidence="4" type="primary">Dana\GF13898</name>
    <name evidence="4" type="synonym">dana_GLEANR_13981</name>
    <name evidence="4" type="ORF">GF13898</name>
</gene>
<dbReference type="AlphaFoldDB" id="B3N1B7"/>
<keyword evidence="1 2" id="KW-0862">Zinc</keyword>
<dbReference type="SUPFAM" id="SSF55486">
    <property type="entry name" value="Metalloproteases ('zincins'), catalytic domain"/>
    <property type="match status" value="1"/>
</dbReference>
<dbReference type="GO" id="GO:0004222">
    <property type="term" value="F:metalloendopeptidase activity"/>
    <property type="evidence" value="ECO:0007669"/>
    <property type="project" value="UniProtKB-UniRule"/>
</dbReference>
<reference evidence="4 5" key="1">
    <citation type="journal article" date="2007" name="Nature">
        <title>Evolution of genes and genomes on the Drosophila phylogeny.</title>
        <authorList>
            <consortium name="Drosophila 12 Genomes Consortium"/>
            <person name="Clark A.G."/>
            <person name="Eisen M.B."/>
            <person name="Smith D.R."/>
            <person name="Bergman C.M."/>
            <person name="Oliver B."/>
            <person name="Markow T.A."/>
            <person name="Kaufman T.C."/>
            <person name="Kellis M."/>
            <person name="Gelbart W."/>
            <person name="Iyer V.N."/>
            <person name="Pollard D.A."/>
            <person name="Sackton T.B."/>
            <person name="Larracuente A.M."/>
            <person name="Singh N.D."/>
            <person name="Abad J.P."/>
            <person name="Abt D.N."/>
            <person name="Adryan B."/>
            <person name="Aguade M."/>
            <person name="Akashi H."/>
            <person name="Anderson W.W."/>
            <person name="Aquadro C.F."/>
            <person name="Ardell D.H."/>
            <person name="Arguello R."/>
            <person name="Artieri C.G."/>
            <person name="Barbash D.A."/>
            <person name="Barker D."/>
            <person name="Barsanti P."/>
            <person name="Batterham P."/>
            <person name="Batzoglou S."/>
            <person name="Begun D."/>
            <person name="Bhutkar A."/>
            <person name="Blanco E."/>
            <person name="Bosak S.A."/>
            <person name="Bradley R.K."/>
            <person name="Brand A.D."/>
            <person name="Brent M.R."/>
            <person name="Brooks A.N."/>
            <person name="Brown R.H."/>
            <person name="Butlin R.K."/>
            <person name="Caggese C."/>
            <person name="Calvi B.R."/>
            <person name="Bernardo de Carvalho A."/>
            <person name="Caspi A."/>
            <person name="Castrezana S."/>
            <person name="Celniker S.E."/>
            <person name="Chang J.L."/>
            <person name="Chapple C."/>
            <person name="Chatterji S."/>
            <person name="Chinwalla A."/>
            <person name="Civetta A."/>
            <person name="Clifton S.W."/>
            <person name="Comeron J.M."/>
            <person name="Costello J.C."/>
            <person name="Coyne J.A."/>
            <person name="Daub J."/>
            <person name="David R.G."/>
            <person name="Delcher A.L."/>
            <person name="Delehaunty K."/>
            <person name="Do C.B."/>
            <person name="Ebling H."/>
            <person name="Edwards K."/>
            <person name="Eickbush T."/>
            <person name="Evans J.D."/>
            <person name="Filipski A."/>
            <person name="Findeiss S."/>
            <person name="Freyhult E."/>
            <person name="Fulton L."/>
            <person name="Fulton R."/>
            <person name="Garcia A.C."/>
            <person name="Gardiner A."/>
            <person name="Garfield D.A."/>
            <person name="Garvin B.E."/>
            <person name="Gibson G."/>
            <person name="Gilbert D."/>
            <person name="Gnerre S."/>
            <person name="Godfrey J."/>
            <person name="Good R."/>
            <person name="Gotea V."/>
            <person name="Gravely B."/>
            <person name="Greenberg A.J."/>
            <person name="Griffiths-Jones S."/>
            <person name="Gross S."/>
            <person name="Guigo R."/>
            <person name="Gustafson E.A."/>
            <person name="Haerty W."/>
            <person name="Hahn M.W."/>
            <person name="Halligan D.L."/>
            <person name="Halpern A.L."/>
            <person name="Halter G.M."/>
            <person name="Han M.V."/>
            <person name="Heger A."/>
            <person name="Hillier L."/>
            <person name="Hinrichs A.S."/>
            <person name="Holmes I."/>
            <person name="Hoskins R.A."/>
            <person name="Hubisz M.J."/>
            <person name="Hultmark D."/>
            <person name="Huntley M.A."/>
            <person name="Jaffe D.B."/>
            <person name="Jagadeeshan S."/>
            <person name="Jeck W.R."/>
            <person name="Johnson J."/>
            <person name="Jones C.D."/>
            <person name="Jordan W.C."/>
            <person name="Karpen G.H."/>
            <person name="Kataoka E."/>
            <person name="Keightley P.D."/>
            <person name="Kheradpour P."/>
            <person name="Kirkness E.F."/>
            <person name="Koerich L.B."/>
            <person name="Kristiansen K."/>
            <person name="Kudrna D."/>
            <person name="Kulathinal R.J."/>
            <person name="Kumar S."/>
            <person name="Kwok R."/>
            <person name="Lander E."/>
            <person name="Langley C.H."/>
            <person name="Lapoint R."/>
            <person name="Lazzaro B.P."/>
            <person name="Lee S.J."/>
            <person name="Levesque L."/>
            <person name="Li R."/>
            <person name="Lin C.F."/>
            <person name="Lin M.F."/>
            <person name="Lindblad-Toh K."/>
            <person name="Llopart A."/>
            <person name="Long M."/>
            <person name="Low L."/>
            <person name="Lozovsky E."/>
            <person name="Lu J."/>
            <person name="Luo M."/>
            <person name="Machado C.A."/>
            <person name="Makalowski W."/>
            <person name="Marzo M."/>
            <person name="Matsuda M."/>
            <person name="Matzkin L."/>
            <person name="McAllister B."/>
            <person name="McBride C.S."/>
            <person name="McKernan B."/>
            <person name="McKernan K."/>
            <person name="Mendez-Lago M."/>
            <person name="Minx P."/>
            <person name="Mollenhauer M.U."/>
            <person name="Montooth K."/>
            <person name="Mount S.M."/>
            <person name="Mu X."/>
            <person name="Myers E."/>
            <person name="Negre B."/>
            <person name="Newfeld S."/>
            <person name="Nielsen R."/>
            <person name="Noor M.A."/>
            <person name="O'Grady P."/>
            <person name="Pachter L."/>
            <person name="Papaceit M."/>
            <person name="Parisi M.J."/>
            <person name="Parisi M."/>
            <person name="Parts L."/>
            <person name="Pedersen J.S."/>
            <person name="Pesole G."/>
            <person name="Phillippy A.M."/>
            <person name="Ponting C.P."/>
            <person name="Pop M."/>
            <person name="Porcelli D."/>
            <person name="Powell J.R."/>
            <person name="Prohaska S."/>
            <person name="Pruitt K."/>
            <person name="Puig M."/>
            <person name="Quesneville H."/>
            <person name="Ram K.R."/>
            <person name="Rand D."/>
            <person name="Rasmussen M.D."/>
            <person name="Reed L.K."/>
            <person name="Reenan R."/>
            <person name="Reily A."/>
            <person name="Remington K.A."/>
            <person name="Rieger T.T."/>
            <person name="Ritchie M.G."/>
            <person name="Robin C."/>
            <person name="Rogers Y.H."/>
            <person name="Rohde C."/>
            <person name="Rozas J."/>
            <person name="Rubenfield M.J."/>
            <person name="Ruiz A."/>
            <person name="Russo S."/>
            <person name="Salzberg S.L."/>
            <person name="Sanchez-Gracia A."/>
            <person name="Saranga D.J."/>
            <person name="Sato H."/>
            <person name="Schaeffer S.W."/>
            <person name="Schatz M.C."/>
            <person name="Schlenke T."/>
            <person name="Schwartz R."/>
            <person name="Segarra C."/>
            <person name="Singh R.S."/>
            <person name="Sirot L."/>
            <person name="Sirota M."/>
            <person name="Sisneros N.B."/>
            <person name="Smith C.D."/>
            <person name="Smith T.F."/>
            <person name="Spieth J."/>
            <person name="Stage D.E."/>
            <person name="Stark A."/>
            <person name="Stephan W."/>
            <person name="Strausberg R.L."/>
            <person name="Strempel S."/>
            <person name="Sturgill D."/>
            <person name="Sutton G."/>
            <person name="Sutton G.G."/>
            <person name="Tao W."/>
            <person name="Teichmann S."/>
            <person name="Tobari Y.N."/>
            <person name="Tomimura Y."/>
            <person name="Tsolas J.M."/>
            <person name="Valente V.L."/>
            <person name="Venter E."/>
            <person name="Venter J.C."/>
            <person name="Vicario S."/>
            <person name="Vieira F.G."/>
            <person name="Vilella A.J."/>
            <person name="Villasante A."/>
            <person name="Walenz B."/>
            <person name="Wang J."/>
            <person name="Wasserman M."/>
            <person name="Watts T."/>
            <person name="Wilson D."/>
            <person name="Wilson R.K."/>
            <person name="Wing R.A."/>
            <person name="Wolfner M.F."/>
            <person name="Wong A."/>
            <person name="Wong G.K."/>
            <person name="Wu C.I."/>
            <person name="Wu G."/>
            <person name="Yamamoto D."/>
            <person name="Yang H.P."/>
            <person name="Yang S.P."/>
            <person name="Yorke J.A."/>
            <person name="Yoshida K."/>
            <person name="Zdobnov E."/>
            <person name="Zhang P."/>
            <person name="Zhang Y."/>
            <person name="Zimin A.V."/>
            <person name="Baldwin J."/>
            <person name="Abdouelleil A."/>
            <person name="Abdulkadir J."/>
            <person name="Abebe A."/>
            <person name="Abera B."/>
            <person name="Abreu J."/>
            <person name="Acer S.C."/>
            <person name="Aftuck L."/>
            <person name="Alexander A."/>
            <person name="An P."/>
            <person name="Anderson E."/>
            <person name="Anderson S."/>
            <person name="Arachi H."/>
            <person name="Azer M."/>
            <person name="Bachantsang P."/>
            <person name="Barry A."/>
            <person name="Bayul T."/>
            <person name="Berlin A."/>
            <person name="Bessette D."/>
            <person name="Bloom T."/>
            <person name="Blye J."/>
            <person name="Boguslavskiy L."/>
            <person name="Bonnet C."/>
            <person name="Boukhgalter B."/>
            <person name="Bourzgui I."/>
            <person name="Brown A."/>
            <person name="Cahill P."/>
            <person name="Channer S."/>
            <person name="Cheshatsang Y."/>
            <person name="Chuda L."/>
            <person name="Citroen M."/>
            <person name="Collymore A."/>
            <person name="Cooke P."/>
            <person name="Costello M."/>
            <person name="D'Aco K."/>
            <person name="Daza R."/>
            <person name="De Haan G."/>
            <person name="DeGray S."/>
            <person name="DeMaso C."/>
            <person name="Dhargay N."/>
            <person name="Dooley K."/>
            <person name="Dooley E."/>
            <person name="Doricent M."/>
            <person name="Dorje P."/>
            <person name="Dorjee K."/>
            <person name="Dupes A."/>
            <person name="Elong R."/>
            <person name="Falk J."/>
            <person name="Farina A."/>
            <person name="Faro S."/>
            <person name="Ferguson D."/>
            <person name="Fisher S."/>
            <person name="Foley C.D."/>
            <person name="Franke A."/>
            <person name="Friedrich D."/>
            <person name="Gadbois L."/>
            <person name="Gearin G."/>
            <person name="Gearin C.R."/>
            <person name="Giannoukos G."/>
            <person name="Goode T."/>
            <person name="Graham J."/>
            <person name="Grandbois E."/>
            <person name="Grewal S."/>
            <person name="Gyaltsen K."/>
            <person name="Hafez N."/>
            <person name="Hagos B."/>
            <person name="Hall J."/>
            <person name="Henson C."/>
            <person name="Hollinger A."/>
            <person name="Honan T."/>
            <person name="Huard M.D."/>
            <person name="Hughes L."/>
            <person name="Hurhula B."/>
            <person name="Husby M.E."/>
            <person name="Kamat A."/>
            <person name="Kanga B."/>
            <person name="Kashin S."/>
            <person name="Khazanovich D."/>
            <person name="Kisner P."/>
            <person name="Lance K."/>
            <person name="Lara M."/>
            <person name="Lee W."/>
            <person name="Lennon N."/>
            <person name="Letendre F."/>
            <person name="LeVine R."/>
            <person name="Lipovsky A."/>
            <person name="Liu X."/>
            <person name="Liu J."/>
            <person name="Liu S."/>
            <person name="Lokyitsang T."/>
            <person name="Lokyitsang Y."/>
            <person name="Lubonja R."/>
            <person name="Lui A."/>
            <person name="MacDonald P."/>
            <person name="Magnisalis V."/>
            <person name="Maru K."/>
            <person name="Matthews C."/>
            <person name="McCusker W."/>
            <person name="McDonough S."/>
            <person name="Mehta T."/>
            <person name="Meldrim J."/>
            <person name="Meneus L."/>
            <person name="Mihai O."/>
            <person name="Mihalev A."/>
            <person name="Mihova T."/>
            <person name="Mittelman R."/>
            <person name="Mlenga V."/>
            <person name="Montmayeur A."/>
            <person name="Mulrain L."/>
            <person name="Navidi A."/>
            <person name="Naylor J."/>
            <person name="Negash T."/>
            <person name="Nguyen T."/>
            <person name="Nguyen N."/>
            <person name="Nicol R."/>
            <person name="Norbu C."/>
            <person name="Norbu N."/>
            <person name="Novod N."/>
            <person name="O'Neill B."/>
            <person name="Osman S."/>
            <person name="Markiewicz E."/>
            <person name="Oyono O.L."/>
            <person name="Patti C."/>
            <person name="Phunkhang P."/>
            <person name="Pierre F."/>
            <person name="Priest M."/>
            <person name="Raghuraman S."/>
            <person name="Rege F."/>
            <person name="Reyes R."/>
            <person name="Rise C."/>
            <person name="Rogov P."/>
            <person name="Ross K."/>
            <person name="Ryan E."/>
            <person name="Settipalli S."/>
            <person name="Shea T."/>
            <person name="Sherpa N."/>
            <person name="Shi L."/>
            <person name="Shih D."/>
            <person name="Sparrow T."/>
            <person name="Spaulding J."/>
            <person name="Stalker J."/>
            <person name="Stange-Thomann N."/>
            <person name="Stavropoulos S."/>
            <person name="Stone C."/>
            <person name="Strader C."/>
            <person name="Tesfaye S."/>
            <person name="Thomson T."/>
            <person name="Thoulutsang Y."/>
            <person name="Thoulutsang D."/>
            <person name="Topham K."/>
            <person name="Topping I."/>
            <person name="Tsamla T."/>
            <person name="Vassiliev H."/>
            <person name="Vo A."/>
            <person name="Wangchuk T."/>
            <person name="Wangdi T."/>
            <person name="Weiand M."/>
            <person name="Wilkinson J."/>
            <person name="Wilson A."/>
            <person name="Yadav S."/>
            <person name="Young G."/>
            <person name="Yu Q."/>
            <person name="Zembek L."/>
            <person name="Zhong D."/>
            <person name="Zimmer A."/>
            <person name="Zwirko Z."/>
            <person name="Jaffe D.B."/>
            <person name="Alvarez P."/>
            <person name="Brockman W."/>
            <person name="Butler J."/>
            <person name="Chin C."/>
            <person name="Gnerre S."/>
            <person name="Grabherr M."/>
            <person name="Kleber M."/>
            <person name="Mauceli E."/>
            <person name="MacCallum I."/>
        </authorList>
    </citation>
    <scope>NUCLEOTIDE SEQUENCE [LARGE SCALE GENOMIC DNA]</scope>
    <source>
        <strain evidence="5">Tucson 14024-0371.13</strain>
    </source>
</reference>
<dbReference type="InterPro" id="IPR024079">
    <property type="entry name" value="MetalloPept_cat_dom_sf"/>
</dbReference>
<dbReference type="SMART" id="SM00235">
    <property type="entry name" value="ZnMc"/>
    <property type="match status" value="1"/>
</dbReference>
<dbReference type="InterPro" id="IPR006026">
    <property type="entry name" value="Peptidase_Metallo"/>
</dbReference>
<dbReference type="InterPro" id="IPR034035">
    <property type="entry name" value="Astacin-like_dom"/>
</dbReference>
<dbReference type="PANTHER" id="PTHR10127:SF814">
    <property type="entry name" value="MEPRIN A SUBUNIT BETA"/>
    <property type="match status" value="1"/>
</dbReference>
<keyword evidence="1 2" id="KW-0645">Protease</keyword>
<comment type="cofactor">
    <cofactor evidence="1 2">
        <name>Zn(2+)</name>
        <dbReference type="ChEBI" id="CHEBI:29105"/>
    </cofactor>
    <text evidence="1 2">Binds 1 zinc ion per subunit.</text>
</comment>
<sequence>MYALMVPVLWITVTGGLNYPFDDPELSPDFFQGDIIIPPLKQRNGMNTALHLWPNRTVWFEIEPNIFGDDHMVLIRKAMNTIQENSCVIFRNATEAERNFSLLITSQTKGCSTLILGFRNSTNKMNLQLFDPGRGCFRIGSLIHEFLHVLGFEHQHVAHNRDQFVRIEWENIQPEFKINFINNDKLSNFTSFGESYDYDSVMHYIPTAFSKNGKPTITPLKKVGQRMGQRVGMSEIDIRKLNKMYKCPGYV</sequence>
<keyword evidence="1 2" id="KW-0482">Metalloprotease</keyword>
<dbReference type="Gene3D" id="3.40.390.10">
    <property type="entry name" value="Collagenase (Catalytic Domain)"/>
    <property type="match status" value="1"/>
</dbReference>
<dbReference type="Pfam" id="PF01400">
    <property type="entry name" value="Astacin"/>
    <property type="match status" value="1"/>
</dbReference>
<dbReference type="HOGENOM" id="CLU_017286_2_3_1"/>
<feature type="binding site" evidence="1">
    <location>
        <position position="154"/>
    </location>
    <ligand>
        <name>Zn(2+)</name>
        <dbReference type="ChEBI" id="CHEBI:29105"/>
        <note>catalytic</note>
    </ligand>
</feature>
<feature type="chain" id="PRO_5005122853" description="Metalloendopeptidase" evidence="2">
    <location>
        <begin position="17"/>
        <end position="251"/>
    </location>
</feature>
<dbReference type="PRINTS" id="PR00480">
    <property type="entry name" value="ASTACIN"/>
</dbReference>
<dbReference type="GO" id="GO:0016485">
    <property type="term" value="P:protein processing"/>
    <property type="evidence" value="ECO:0007669"/>
    <property type="project" value="EnsemblMetazoa"/>
</dbReference>
<feature type="binding site" evidence="1">
    <location>
        <position position="148"/>
    </location>
    <ligand>
        <name>Zn(2+)</name>
        <dbReference type="ChEBI" id="CHEBI:29105"/>
        <note>catalytic</note>
    </ligand>
</feature>
<dbReference type="GeneID" id="6496733"/>
<dbReference type="KEGG" id="dan:6496733"/>
<dbReference type="STRING" id="7217.B3N1B7"/>
<keyword evidence="1 2" id="KW-0378">Hydrolase</keyword>
<comment type="caution">
    <text evidence="1">Lacks conserved residue(s) required for the propagation of feature annotation.</text>
</comment>
<evidence type="ECO:0000313" key="5">
    <source>
        <dbReference type="Proteomes" id="UP000007801"/>
    </source>
</evidence>
<dbReference type="OrthoDB" id="291007at2759"/>
<dbReference type="MEROPS" id="M12.330"/>
<dbReference type="PANTHER" id="PTHR10127">
    <property type="entry name" value="DISCOIDIN, CUB, EGF, LAMININ , AND ZINC METALLOPROTEASE DOMAIN CONTAINING"/>
    <property type="match status" value="1"/>
</dbReference>